<dbReference type="InterPro" id="IPR018060">
    <property type="entry name" value="HTH_AraC"/>
</dbReference>
<feature type="domain" description="HTH araC/xylS-type" evidence="4">
    <location>
        <begin position="228"/>
        <end position="326"/>
    </location>
</feature>
<dbReference type="PROSITE" id="PS01124">
    <property type="entry name" value="HTH_ARAC_FAMILY_2"/>
    <property type="match status" value="1"/>
</dbReference>
<dbReference type="SUPFAM" id="SSF46689">
    <property type="entry name" value="Homeodomain-like"/>
    <property type="match status" value="2"/>
</dbReference>
<keyword evidence="3" id="KW-0804">Transcription</keyword>
<dbReference type="AlphaFoldDB" id="A0A1M5YWK8"/>
<protein>
    <submittedName>
        <fullName evidence="5">AraC-type DNA-binding protein</fullName>
    </submittedName>
</protein>
<evidence type="ECO:0000313" key="5">
    <source>
        <dbReference type="EMBL" id="SHI15923.1"/>
    </source>
</evidence>
<dbReference type="GO" id="GO:0043565">
    <property type="term" value="F:sequence-specific DNA binding"/>
    <property type="evidence" value="ECO:0007669"/>
    <property type="project" value="InterPro"/>
</dbReference>
<accession>A0A1M5YWK8</accession>
<dbReference type="InterPro" id="IPR018062">
    <property type="entry name" value="HTH_AraC-typ_CS"/>
</dbReference>
<dbReference type="InterPro" id="IPR020449">
    <property type="entry name" value="Tscrpt_reg_AraC-type_HTH"/>
</dbReference>
<dbReference type="InterPro" id="IPR009057">
    <property type="entry name" value="Homeodomain-like_sf"/>
</dbReference>
<evidence type="ECO:0000256" key="2">
    <source>
        <dbReference type="ARBA" id="ARBA00023125"/>
    </source>
</evidence>
<keyword evidence="1" id="KW-0805">Transcription regulation</keyword>
<proteinExistence type="predicted"/>
<evidence type="ECO:0000256" key="3">
    <source>
        <dbReference type="ARBA" id="ARBA00023163"/>
    </source>
</evidence>
<evidence type="ECO:0000313" key="6">
    <source>
        <dbReference type="Proteomes" id="UP000184241"/>
    </source>
</evidence>
<keyword evidence="2 5" id="KW-0238">DNA-binding</keyword>
<dbReference type="InterPro" id="IPR053142">
    <property type="entry name" value="PchR_regulatory_protein"/>
</dbReference>
<reference evidence="5 6" key="1">
    <citation type="submission" date="2016-11" db="EMBL/GenBank/DDBJ databases">
        <authorList>
            <person name="Jaros S."/>
            <person name="Januszkiewicz K."/>
            <person name="Wedrychowicz H."/>
        </authorList>
    </citation>
    <scope>NUCLEOTIDE SEQUENCE [LARGE SCALE GENOMIC DNA]</scope>
    <source>
        <strain evidence="5 6">DSM 6191</strain>
    </source>
</reference>
<dbReference type="SMART" id="SM00342">
    <property type="entry name" value="HTH_ARAC"/>
    <property type="match status" value="1"/>
</dbReference>
<dbReference type="PANTHER" id="PTHR47893:SF1">
    <property type="entry name" value="REGULATORY PROTEIN PCHR"/>
    <property type="match status" value="1"/>
</dbReference>
<dbReference type="PRINTS" id="PR00032">
    <property type="entry name" value="HTHARAC"/>
</dbReference>
<evidence type="ECO:0000256" key="1">
    <source>
        <dbReference type="ARBA" id="ARBA00023015"/>
    </source>
</evidence>
<name>A0A1M5YWK8_9CLOT</name>
<evidence type="ECO:0000259" key="4">
    <source>
        <dbReference type="PROSITE" id="PS01124"/>
    </source>
</evidence>
<gene>
    <name evidence="5" type="ORF">SAMN02745941_02243</name>
</gene>
<organism evidence="5 6">
    <name type="scientific">Clostridium intestinale DSM 6191</name>
    <dbReference type="NCBI Taxonomy" id="1121320"/>
    <lineage>
        <taxon>Bacteria</taxon>
        <taxon>Bacillati</taxon>
        <taxon>Bacillota</taxon>
        <taxon>Clostridia</taxon>
        <taxon>Eubacteriales</taxon>
        <taxon>Clostridiaceae</taxon>
        <taxon>Clostridium</taxon>
    </lineage>
</organism>
<dbReference type="Proteomes" id="UP000184241">
    <property type="component" value="Unassembled WGS sequence"/>
</dbReference>
<dbReference type="PANTHER" id="PTHR47893">
    <property type="entry name" value="REGULATORY PROTEIN PCHR"/>
    <property type="match status" value="1"/>
</dbReference>
<dbReference type="GO" id="GO:0003700">
    <property type="term" value="F:DNA-binding transcription factor activity"/>
    <property type="evidence" value="ECO:0007669"/>
    <property type="project" value="InterPro"/>
</dbReference>
<dbReference type="PROSITE" id="PS00041">
    <property type="entry name" value="HTH_ARAC_FAMILY_1"/>
    <property type="match status" value="1"/>
</dbReference>
<sequence length="329" mass="38139">MYDKMCTYVEVIDKKDSIKESTIENILNSDSYDYFYEVPKNLGRGYFSSIIPNESMKITIGDFTFNENIIFNEIAKVNCLFLSFCVSDFFEWKNINSKDSFILEKDQCFIHNSYEFITKSQMNAGERYMGLGMGIDEKRFRNIIDEHFTKEFISDFSVGKLSKISMSLKSKLILKDILACNYSGSLKTLYIEGKILELLTTIANDLKDNSVIQKIEGNISREDLQNITKIKDIIDSNYVEPLTINELSKLAFISQTKLKNNFKKVFGKNIYEYVVEKRMDKARELLDKSEVKVKEAASMVGYSNIGYFSRSFKERYGFSPSEYSKSRTK</sequence>
<dbReference type="Pfam" id="PF12833">
    <property type="entry name" value="HTH_18"/>
    <property type="match status" value="1"/>
</dbReference>
<dbReference type="RefSeq" id="WP_073019503.1">
    <property type="nucleotide sequence ID" value="NZ_FQXU01000007.1"/>
</dbReference>
<dbReference type="EMBL" id="FQXU01000007">
    <property type="protein sequence ID" value="SHI15923.1"/>
    <property type="molecule type" value="Genomic_DNA"/>
</dbReference>
<dbReference type="Gene3D" id="1.10.10.60">
    <property type="entry name" value="Homeodomain-like"/>
    <property type="match status" value="2"/>
</dbReference>